<proteinExistence type="predicted"/>
<dbReference type="STRING" id="595434.RISK_000121"/>
<comment type="caution">
    <text evidence="1">The sequence shown here is derived from an EMBL/GenBank/DDBJ whole genome shotgun (WGS) entry which is preliminary data.</text>
</comment>
<organism evidence="1 2">
    <name type="scientific">Rhodopirellula islandica</name>
    <dbReference type="NCBI Taxonomy" id="595434"/>
    <lineage>
        <taxon>Bacteria</taxon>
        <taxon>Pseudomonadati</taxon>
        <taxon>Planctomycetota</taxon>
        <taxon>Planctomycetia</taxon>
        <taxon>Pirellulales</taxon>
        <taxon>Pirellulaceae</taxon>
        <taxon>Rhodopirellula</taxon>
    </lineage>
</organism>
<dbReference type="AlphaFoldDB" id="A0A0J1BN94"/>
<gene>
    <name evidence="1" type="ORF">RISK_000121</name>
</gene>
<accession>A0A0J1BN94</accession>
<keyword evidence="2" id="KW-1185">Reference proteome</keyword>
<sequence length="182" mass="19974">MDAAKACFRGVFFCLPRDEVVHQSRTVVLNGSVGQPSTAKPHRTQVHFQTFASHCSTTPNHHANIWGQMFYSERTFSPHPRGRLNGVARSLPNFVSREVHRSKTRKKPHSLRFQGAAEGESLAPPAVTVAMTEVVPVAPMCCENTSGNTGLLSLVHKRDLPFSRPVSIVSIACDRQSGRGSE</sequence>
<dbReference type="AntiFam" id="ANF00004">
    <property type="entry name" value="Shadow ORF"/>
</dbReference>
<evidence type="ECO:0000313" key="2">
    <source>
        <dbReference type="Proteomes" id="UP000036367"/>
    </source>
</evidence>
<name>A0A0J1BN94_RHOIS</name>
<dbReference type="PATRIC" id="fig|595434.4.peg.114"/>
<evidence type="ECO:0000313" key="1">
    <source>
        <dbReference type="EMBL" id="KLU07942.1"/>
    </source>
</evidence>
<dbReference type="Proteomes" id="UP000036367">
    <property type="component" value="Unassembled WGS sequence"/>
</dbReference>
<reference evidence="1" key="1">
    <citation type="submission" date="2015-05" db="EMBL/GenBank/DDBJ databases">
        <title>Permanent draft genome of Rhodopirellula islandicus K833.</title>
        <authorList>
            <person name="Kizina J."/>
            <person name="Richter M."/>
            <person name="Glockner F.O."/>
            <person name="Harder J."/>
        </authorList>
    </citation>
    <scope>NUCLEOTIDE SEQUENCE [LARGE SCALE GENOMIC DNA]</scope>
    <source>
        <strain evidence="1">K833</strain>
    </source>
</reference>
<dbReference type="EMBL" id="LECT01000001">
    <property type="protein sequence ID" value="KLU07942.1"/>
    <property type="molecule type" value="Genomic_DNA"/>
</dbReference>
<protein>
    <submittedName>
        <fullName evidence="1">Uncharacterized protein</fullName>
    </submittedName>
</protein>